<name>B4NC61_DROWI</name>
<dbReference type="AlphaFoldDB" id="B4NC61"/>
<dbReference type="eggNOG" id="ENOG502TCDG">
    <property type="taxonomic scope" value="Eukaryota"/>
</dbReference>
<keyword evidence="2" id="KW-0732">Signal</keyword>
<dbReference type="EMBL" id="CH964239">
    <property type="protein sequence ID" value="EDW82420.2"/>
    <property type="molecule type" value="Genomic_DNA"/>
</dbReference>
<evidence type="ECO:0000256" key="2">
    <source>
        <dbReference type="SAM" id="SignalP"/>
    </source>
</evidence>
<dbReference type="Proteomes" id="UP000007798">
    <property type="component" value="Unassembled WGS sequence"/>
</dbReference>
<feature type="signal peptide" evidence="2">
    <location>
        <begin position="1"/>
        <end position="28"/>
    </location>
</feature>
<feature type="compositionally biased region" description="Polar residues" evidence="1">
    <location>
        <begin position="203"/>
        <end position="215"/>
    </location>
</feature>
<keyword evidence="4" id="KW-1185">Reference proteome</keyword>
<dbReference type="InParanoid" id="B4NC61"/>
<feature type="region of interest" description="Disordered" evidence="1">
    <location>
        <begin position="173"/>
        <end position="224"/>
    </location>
</feature>
<feature type="compositionally biased region" description="Basic residues" evidence="1">
    <location>
        <begin position="174"/>
        <end position="185"/>
    </location>
</feature>
<reference evidence="3 4" key="1">
    <citation type="journal article" date="2007" name="Nature">
        <title>Evolution of genes and genomes on the Drosophila phylogeny.</title>
        <authorList>
            <consortium name="Drosophila 12 Genomes Consortium"/>
            <person name="Clark A.G."/>
            <person name="Eisen M.B."/>
            <person name="Smith D.R."/>
            <person name="Bergman C.M."/>
            <person name="Oliver B."/>
            <person name="Markow T.A."/>
            <person name="Kaufman T.C."/>
            <person name="Kellis M."/>
            <person name="Gelbart W."/>
            <person name="Iyer V.N."/>
            <person name="Pollard D.A."/>
            <person name="Sackton T.B."/>
            <person name="Larracuente A.M."/>
            <person name="Singh N.D."/>
            <person name="Abad J.P."/>
            <person name="Abt D.N."/>
            <person name="Adryan B."/>
            <person name="Aguade M."/>
            <person name="Akashi H."/>
            <person name="Anderson W.W."/>
            <person name="Aquadro C.F."/>
            <person name="Ardell D.H."/>
            <person name="Arguello R."/>
            <person name="Artieri C.G."/>
            <person name="Barbash D.A."/>
            <person name="Barker D."/>
            <person name="Barsanti P."/>
            <person name="Batterham P."/>
            <person name="Batzoglou S."/>
            <person name="Begun D."/>
            <person name="Bhutkar A."/>
            <person name="Blanco E."/>
            <person name="Bosak S.A."/>
            <person name="Bradley R.K."/>
            <person name="Brand A.D."/>
            <person name="Brent M.R."/>
            <person name="Brooks A.N."/>
            <person name="Brown R.H."/>
            <person name="Butlin R.K."/>
            <person name="Caggese C."/>
            <person name="Calvi B.R."/>
            <person name="Bernardo de Carvalho A."/>
            <person name="Caspi A."/>
            <person name="Castrezana S."/>
            <person name="Celniker S.E."/>
            <person name="Chang J.L."/>
            <person name="Chapple C."/>
            <person name="Chatterji S."/>
            <person name="Chinwalla A."/>
            <person name="Civetta A."/>
            <person name="Clifton S.W."/>
            <person name="Comeron J.M."/>
            <person name="Costello J.C."/>
            <person name="Coyne J.A."/>
            <person name="Daub J."/>
            <person name="David R.G."/>
            <person name="Delcher A.L."/>
            <person name="Delehaunty K."/>
            <person name="Do C.B."/>
            <person name="Ebling H."/>
            <person name="Edwards K."/>
            <person name="Eickbush T."/>
            <person name="Evans J.D."/>
            <person name="Filipski A."/>
            <person name="Findeiss S."/>
            <person name="Freyhult E."/>
            <person name="Fulton L."/>
            <person name="Fulton R."/>
            <person name="Garcia A.C."/>
            <person name="Gardiner A."/>
            <person name="Garfield D.A."/>
            <person name="Garvin B.E."/>
            <person name="Gibson G."/>
            <person name="Gilbert D."/>
            <person name="Gnerre S."/>
            <person name="Godfrey J."/>
            <person name="Good R."/>
            <person name="Gotea V."/>
            <person name="Gravely B."/>
            <person name="Greenberg A.J."/>
            <person name="Griffiths-Jones S."/>
            <person name="Gross S."/>
            <person name="Guigo R."/>
            <person name="Gustafson E.A."/>
            <person name="Haerty W."/>
            <person name="Hahn M.W."/>
            <person name="Halligan D.L."/>
            <person name="Halpern A.L."/>
            <person name="Halter G.M."/>
            <person name="Han M.V."/>
            <person name="Heger A."/>
            <person name="Hillier L."/>
            <person name="Hinrichs A.S."/>
            <person name="Holmes I."/>
            <person name="Hoskins R.A."/>
            <person name="Hubisz M.J."/>
            <person name="Hultmark D."/>
            <person name="Huntley M.A."/>
            <person name="Jaffe D.B."/>
            <person name="Jagadeeshan S."/>
            <person name="Jeck W.R."/>
            <person name="Johnson J."/>
            <person name="Jones C.D."/>
            <person name="Jordan W.C."/>
            <person name="Karpen G.H."/>
            <person name="Kataoka E."/>
            <person name="Keightley P.D."/>
            <person name="Kheradpour P."/>
            <person name="Kirkness E.F."/>
            <person name="Koerich L.B."/>
            <person name="Kristiansen K."/>
            <person name="Kudrna D."/>
            <person name="Kulathinal R.J."/>
            <person name="Kumar S."/>
            <person name="Kwok R."/>
            <person name="Lander E."/>
            <person name="Langley C.H."/>
            <person name="Lapoint R."/>
            <person name="Lazzaro B.P."/>
            <person name="Lee S.J."/>
            <person name="Levesque L."/>
            <person name="Li R."/>
            <person name="Lin C.F."/>
            <person name="Lin M.F."/>
            <person name="Lindblad-Toh K."/>
            <person name="Llopart A."/>
            <person name="Long M."/>
            <person name="Low L."/>
            <person name="Lozovsky E."/>
            <person name="Lu J."/>
            <person name="Luo M."/>
            <person name="Machado C.A."/>
            <person name="Makalowski W."/>
            <person name="Marzo M."/>
            <person name="Matsuda M."/>
            <person name="Matzkin L."/>
            <person name="McAllister B."/>
            <person name="McBride C.S."/>
            <person name="McKernan B."/>
            <person name="McKernan K."/>
            <person name="Mendez-Lago M."/>
            <person name="Minx P."/>
            <person name="Mollenhauer M.U."/>
            <person name="Montooth K."/>
            <person name="Mount S.M."/>
            <person name="Mu X."/>
            <person name="Myers E."/>
            <person name="Negre B."/>
            <person name="Newfeld S."/>
            <person name="Nielsen R."/>
            <person name="Noor M.A."/>
            <person name="O'Grady P."/>
            <person name="Pachter L."/>
            <person name="Papaceit M."/>
            <person name="Parisi M.J."/>
            <person name="Parisi M."/>
            <person name="Parts L."/>
            <person name="Pedersen J.S."/>
            <person name="Pesole G."/>
            <person name="Phillippy A.M."/>
            <person name="Ponting C.P."/>
            <person name="Pop M."/>
            <person name="Porcelli D."/>
            <person name="Powell J.R."/>
            <person name="Prohaska S."/>
            <person name="Pruitt K."/>
            <person name="Puig M."/>
            <person name="Quesneville H."/>
            <person name="Ram K.R."/>
            <person name="Rand D."/>
            <person name="Rasmussen M.D."/>
            <person name="Reed L.K."/>
            <person name="Reenan R."/>
            <person name="Reily A."/>
            <person name="Remington K.A."/>
            <person name="Rieger T.T."/>
            <person name="Ritchie M.G."/>
            <person name="Robin C."/>
            <person name="Rogers Y.H."/>
            <person name="Rohde C."/>
            <person name="Rozas J."/>
            <person name="Rubenfield M.J."/>
            <person name="Ruiz A."/>
            <person name="Russo S."/>
            <person name="Salzberg S.L."/>
            <person name="Sanchez-Gracia A."/>
            <person name="Saranga D.J."/>
            <person name="Sato H."/>
            <person name="Schaeffer S.W."/>
            <person name="Schatz M.C."/>
            <person name="Schlenke T."/>
            <person name="Schwartz R."/>
            <person name="Segarra C."/>
            <person name="Singh R.S."/>
            <person name="Sirot L."/>
            <person name="Sirota M."/>
            <person name="Sisneros N.B."/>
            <person name="Smith C.D."/>
            <person name="Smith T.F."/>
            <person name="Spieth J."/>
            <person name="Stage D.E."/>
            <person name="Stark A."/>
            <person name="Stephan W."/>
            <person name="Strausberg R.L."/>
            <person name="Strempel S."/>
            <person name="Sturgill D."/>
            <person name="Sutton G."/>
            <person name="Sutton G.G."/>
            <person name="Tao W."/>
            <person name="Teichmann S."/>
            <person name="Tobari Y.N."/>
            <person name="Tomimura Y."/>
            <person name="Tsolas J.M."/>
            <person name="Valente V.L."/>
            <person name="Venter E."/>
            <person name="Venter J.C."/>
            <person name="Vicario S."/>
            <person name="Vieira F.G."/>
            <person name="Vilella A.J."/>
            <person name="Villasante A."/>
            <person name="Walenz B."/>
            <person name="Wang J."/>
            <person name="Wasserman M."/>
            <person name="Watts T."/>
            <person name="Wilson D."/>
            <person name="Wilson R.K."/>
            <person name="Wing R.A."/>
            <person name="Wolfner M.F."/>
            <person name="Wong A."/>
            <person name="Wong G.K."/>
            <person name="Wu C.I."/>
            <person name="Wu G."/>
            <person name="Yamamoto D."/>
            <person name="Yang H.P."/>
            <person name="Yang S.P."/>
            <person name="Yorke J.A."/>
            <person name="Yoshida K."/>
            <person name="Zdobnov E."/>
            <person name="Zhang P."/>
            <person name="Zhang Y."/>
            <person name="Zimin A.V."/>
            <person name="Baldwin J."/>
            <person name="Abdouelleil A."/>
            <person name="Abdulkadir J."/>
            <person name="Abebe A."/>
            <person name="Abera B."/>
            <person name="Abreu J."/>
            <person name="Acer S.C."/>
            <person name="Aftuck L."/>
            <person name="Alexander A."/>
            <person name="An P."/>
            <person name="Anderson E."/>
            <person name="Anderson S."/>
            <person name="Arachi H."/>
            <person name="Azer M."/>
            <person name="Bachantsang P."/>
            <person name="Barry A."/>
            <person name="Bayul T."/>
            <person name="Berlin A."/>
            <person name="Bessette D."/>
            <person name="Bloom T."/>
            <person name="Blye J."/>
            <person name="Boguslavskiy L."/>
            <person name="Bonnet C."/>
            <person name="Boukhgalter B."/>
            <person name="Bourzgui I."/>
            <person name="Brown A."/>
            <person name="Cahill P."/>
            <person name="Channer S."/>
            <person name="Cheshatsang Y."/>
            <person name="Chuda L."/>
            <person name="Citroen M."/>
            <person name="Collymore A."/>
            <person name="Cooke P."/>
            <person name="Costello M."/>
            <person name="D'Aco K."/>
            <person name="Daza R."/>
            <person name="De Haan G."/>
            <person name="DeGray S."/>
            <person name="DeMaso C."/>
            <person name="Dhargay N."/>
            <person name="Dooley K."/>
            <person name="Dooley E."/>
            <person name="Doricent M."/>
            <person name="Dorje P."/>
            <person name="Dorjee K."/>
            <person name="Dupes A."/>
            <person name="Elong R."/>
            <person name="Falk J."/>
            <person name="Farina A."/>
            <person name="Faro S."/>
            <person name="Ferguson D."/>
            <person name="Fisher S."/>
            <person name="Foley C.D."/>
            <person name="Franke A."/>
            <person name="Friedrich D."/>
            <person name="Gadbois L."/>
            <person name="Gearin G."/>
            <person name="Gearin C.R."/>
            <person name="Giannoukos G."/>
            <person name="Goode T."/>
            <person name="Graham J."/>
            <person name="Grandbois E."/>
            <person name="Grewal S."/>
            <person name="Gyaltsen K."/>
            <person name="Hafez N."/>
            <person name="Hagos B."/>
            <person name="Hall J."/>
            <person name="Henson C."/>
            <person name="Hollinger A."/>
            <person name="Honan T."/>
            <person name="Huard M.D."/>
            <person name="Hughes L."/>
            <person name="Hurhula B."/>
            <person name="Husby M.E."/>
            <person name="Kamat A."/>
            <person name="Kanga B."/>
            <person name="Kashin S."/>
            <person name="Khazanovich D."/>
            <person name="Kisner P."/>
            <person name="Lance K."/>
            <person name="Lara M."/>
            <person name="Lee W."/>
            <person name="Lennon N."/>
            <person name="Letendre F."/>
            <person name="LeVine R."/>
            <person name="Lipovsky A."/>
            <person name="Liu X."/>
            <person name="Liu J."/>
            <person name="Liu S."/>
            <person name="Lokyitsang T."/>
            <person name="Lokyitsang Y."/>
            <person name="Lubonja R."/>
            <person name="Lui A."/>
            <person name="MacDonald P."/>
            <person name="Magnisalis V."/>
            <person name="Maru K."/>
            <person name="Matthews C."/>
            <person name="McCusker W."/>
            <person name="McDonough S."/>
            <person name="Mehta T."/>
            <person name="Meldrim J."/>
            <person name="Meneus L."/>
            <person name="Mihai O."/>
            <person name="Mihalev A."/>
            <person name="Mihova T."/>
            <person name="Mittelman R."/>
            <person name="Mlenga V."/>
            <person name="Montmayeur A."/>
            <person name="Mulrain L."/>
            <person name="Navidi A."/>
            <person name="Naylor J."/>
            <person name="Negash T."/>
            <person name="Nguyen T."/>
            <person name="Nguyen N."/>
            <person name="Nicol R."/>
            <person name="Norbu C."/>
            <person name="Norbu N."/>
            <person name="Novod N."/>
            <person name="O'Neill B."/>
            <person name="Osman S."/>
            <person name="Markiewicz E."/>
            <person name="Oyono O.L."/>
            <person name="Patti C."/>
            <person name="Phunkhang P."/>
            <person name="Pierre F."/>
            <person name="Priest M."/>
            <person name="Raghuraman S."/>
            <person name="Rege F."/>
            <person name="Reyes R."/>
            <person name="Rise C."/>
            <person name="Rogov P."/>
            <person name="Ross K."/>
            <person name="Ryan E."/>
            <person name="Settipalli S."/>
            <person name="Shea T."/>
            <person name="Sherpa N."/>
            <person name="Shi L."/>
            <person name="Shih D."/>
            <person name="Sparrow T."/>
            <person name="Spaulding J."/>
            <person name="Stalker J."/>
            <person name="Stange-Thomann N."/>
            <person name="Stavropoulos S."/>
            <person name="Stone C."/>
            <person name="Strader C."/>
            <person name="Tesfaye S."/>
            <person name="Thomson T."/>
            <person name="Thoulutsang Y."/>
            <person name="Thoulutsang D."/>
            <person name="Topham K."/>
            <person name="Topping I."/>
            <person name="Tsamla T."/>
            <person name="Vassiliev H."/>
            <person name="Vo A."/>
            <person name="Wangchuk T."/>
            <person name="Wangdi T."/>
            <person name="Weiand M."/>
            <person name="Wilkinson J."/>
            <person name="Wilson A."/>
            <person name="Yadav S."/>
            <person name="Young G."/>
            <person name="Yu Q."/>
            <person name="Zembek L."/>
            <person name="Zhong D."/>
            <person name="Zimmer A."/>
            <person name="Zwirko Z."/>
            <person name="Jaffe D.B."/>
            <person name="Alvarez P."/>
            <person name="Brockman W."/>
            <person name="Butler J."/>
            <person name="Chin C."/>
            <person name="Gnerre S."/>
            <person name="Grabherr M."/>
            <person name="Kleber M."/>
            <person name="Mauceli E."/>
            <person name="MacCallum I."/>
        </authorList>
    </citation>
    <scope>NUCLEOTIDE SEQUENCE [LARGE SCALE GENOMIC DNA]</scope>
    <source>
        <strain evidence="4">Tucson 14030-0811.24</strain>
    </source>
</reference>
<evidence type="ECO:0000256" key="1">
    <source>
        <dbReference type="SAM" id="MobiDB-lite"/>
    </source>
</evidence>
<sequence length="331" mass="37152">MQLNMKKTVPVSWPWLILLILPVNLVYSFGNEYVHIKVHVPKEQSEPDLHTSHKVIHHYHHHPHPNQRLRPRPPSHLKNTSPLLESVILSDLDKPQHMSEHADYLNHAKEIADHLTEVYAKKPPPPPPPPPKKKVNTYTIIEETAPHKPNYDFDDHHQDNSVETYRVIDTPSHQTRHNHHHHHHLHAEPAPVEEPAEVESDSGGYNYSPPTSQYHGASVRSPPAHTLEAPEETAYVGGYDYSAGPITSGFRPSPQIHSISDSYDDDVDNYAAPVASSSLSSRRRRPSLVDWPEATGFNTAAAETYSGADSYNVGHVQGLGNGGYQYNGPYL</sequence>
<dbReference type="HOGENOM" id="CLU_761347_0_0_1"/>
<evidence type="ECO:0000313" key="4">
    <source>
        <dbReference type="Proteomes" id="UP000007798"/>
    </source>
</evidence>
<gene>
    <name evidence="3" type="primary">Dwil\GK25138</name>
    <name evidence="3" type="ORF">Dwil_GK25138</name>
</gene>
<organism evidence="3 4">
    <name type="scientific">Drosophila willistoni</name>
    <name type="common">Fruit fly</name>
    <dbReference type="NCBI Taxonomy" id="7260"/>
    <lineage>
        <taxon>Eukaryota</taxon>
        <taxon>Metazoa</taxon>
        <taxon>Ecdysozoa</taxon>
        <taxon>Arthropoda</taxon>
        <taxon>Hexapoda</taxon>
        <taxon>Insecta</taxon>
        <taxon>Pterygota</taxon>
        <taxon>Neoptera</taxon>
        <taxon>Endopterygota</taxon>
        <taxon>Diptera</taxon>
        <taxon>Brachycera</taxon>
        <taxon>Muscomorpha</taxon>
        <taxon>Ephydroidea</taxon>
        <taxon>Drosophilidae</taxon>
        <taxon>Drosophila</taxon>
        <taxon>Sophophora</taxon>
    </lineage>
</organism>
<proteinExistence type="predicted"/>
<feature type="chain" id="PRO_5006458326" evidence="2">
    <location>
        <begin position="29"/>
        <end position="331"/>
    </location>
</feature>
<protein>
    <submittedName>
        <fullName evidence="3">Uncharacterized protein</fullName>
    </submittedName>
</protein>
<evidence type="ECO:0000313" key="3">
    <source>
        <dbReference type="EMBL" id="EDW82420.2"/>
    </source>
</evidence>
<accession>B4NC61</accession>
<dbReference type="OrthoDB" id="8024113at2759"/>